<organism evidence="1 2">
    <name type="scientific">Candidatus Planktophila versatilis</name>
    <dbReference type="NCBI Taxonomy" id="1884905"/>
    <lineage>
        <taxon>Bacteria</taxon>
        <taxon>Bacillati</taxon>
        <taxon>Actinomycetota</taxon>
        <taxon>Actinomycetes</taxon>
        <taxon>Candidatus Nanopelagicales</taxon>
        <taxon>Candidatus Nanopelagicaceae</taxon>
        <taxon>Candidatus Planktophila</taxon>
    </lineage>
</organism>
<reference evidence="1 2" key="1">
    <citation type="submission" date="2016-07" db="EMBL/GenBank/DDBJ databases">
        <title>High microdiversification within the ubiquitous acI lineage of Actinobacteria.</title>
        <authorList>
            <person name="Neuenschwander S.M."/>
            <person name="Salcher M."/>
            <person name="Ghai R."/>
            <person name="Pernthaler J."/>
        </authorList>
    </citation>
    <scope>NUCLEOTIDE SEQUENCE [LARGE SCALE GENOMIC DNA]</scope>
    <source>
        <strain evidence="1">MMS-IIB-76</strain>
    </source>
</reference>
<sequence length="302" mass="34495">MTKTGRPPIAVFGFIRHEELSNCLSSLENNEGASEFPVYIFIDGPRTESDLEPLKKSCAVASGVWGFKSVEVKFNNRNLGLSNSIRAGLDSIFKLHDSVIVIEDDLVLHSKFLDFMVIGLEKYSSEKLVASVQGFSLINQTSDQSYFIQGADCWGWATWRDRWESICWDSDALITQIKKSGKTKAFNFENTYNFMRLLELNSRKEIDSWAILWQASMFLQGKMSLYPPFNLVLNEGFGNGATHSELVPQNLPMLSTRNSWTYPTKVMMDAGNYEKVVNAYSGFIPKRHLLRRIKRWFQRIIG</sequence>
<dbReference type="SUPFAM" id="SSF53448">
    <property type="entry name" value="Nucleotide-diphospho-sugar transferases"/>
    <property type="match status" value="1"/>
</dbReference>
<dbReference type="RefSeq" id="WP_095696671.1">
    <property type="nucleotide sequence ID" value="NZ_CP016778.1"/>
</dbReference>
<accession>A0AAC9YUH9</accession>
<proteinExistence type="predicted"/>
<evidence type="ECO:0000313" key="2">
    <source>
        <dbReference type="Proteomes" id="UP000217194"/>
    </source>
</evidence>
<protein>
    <submittedName>
        <fullName evidence="1">Glycosyltransferase</fullName>
    </submittedName>
</protein>
<dbReference type="InterPro" id="IPR029044">
    <property type="entry name" value="Nucleotide-diphossugar_trans"/>
</dbReference>
<gene>
    <name evidence="1" type="ORF">A1sIIB76_00210</name>
</gene>
<evidence type="ECO:0000313" key="1">
    <source>
        <dbReference type="EMBL" id="ASY22052.1"/>
    </source>
</evidence>
<dbReference type="EMBL" id="CP016778">
    <property type="protein sequence ID" value="ASY22052.1"/>
    <property type="molecule type" value="Genomic_DNA"/>
</dbReference>
<dbReference type="Proteomes" id="UP000217194">
    <property type="component" value="Chromosome"/>
</dbReference>
<dbReference type="Gene3D" id="3.90.550.10">
    <property type="entry name" value="Spore Coat Polysaccharide Biosynthesis Protein SpsA, Chain A"/>
    <property type="match status" value="1"/>
</dbReference>
<dbReference type="AlphaFoldDB" id="A0AAC9YUH9"/>
<name>A0AAC9YUH9_9ACTN</name>